<protein>
    <submittedName>
        <fullName evidence="1">Uncharacterized protein</fullName>
    </submittedName>
</protein>
<dbReference type="OrthoDB" id="5929278at2759"/>
<reference evidence="1 2" key="1">
    <citation type="submission" date="2015-01" db="EMBL/GenBank/DDBJ databases">
        <title>Evolution of Trichinella species and genotypes.</title>
        <authorList>
            <person name="Korhonen P.K."/>
            <person name="Edoardo P."/>
            <person name="Giuseppe L.R."/>
            <person name="Gasser R.B."/>
        </authorList>
    </citation>
    <scope>NUCLEOTIDE SEQUENCE [LARGE SCALE GENOMIC DNA]</scope>
    <source>
        <strain evidence="1">ISS2496</strain>
    </source>
</reference>
<sequence>MSTGTDSQKTFGGVLYACDAEVQFTRRSFVRQMRVDCMMWILLVQTNVGSQEDGPVELFRQKTKRRKAKATVRRIGHEDQRQITVVVVYVRTWQLASCQEMRFGKRETERKGNAPVNTSSSPNSDGRTNNLFALILIALYNVII</sequence>
<dbReference type="EMBL" id="JYDQ01000509">
    <property type="protein sequence ID" value="KRY07265.1"/>
    <property type="molecule type" value="Genomic_DNA"/>
</dbReference>
<name>A0A0V0Z4A0_9BILA</name>
<proteinExistence type="predicted"/>
<gene>
    <name evidence="1" type="ORF">T12_2081</name>
</gene>
<keyword evidence="2" id="KW-1185">Reference proteome</keyword>
<evidence type="ECO:0000313" key="1">
    <source>
        <dbReference type="EMBL" id="KRY07265.1"/>
    </source>
</evidence>
<dbReference type="Proteomes" id="UP000054783">
    <property type="component" value="Unassembled WGS sequence"/>
</dbReference>
<comment type="caution">
    <text evidence="1">The sequence shown here is derived from an EMBL/GenBank/DDBJ whole genome shotgun (WGS) entry which is preliminary data.</text>
</comment>
<accession>A0A0V0Z4A0</accession>
<evidence type="ECO:0000313" key="2">
    <source>
        <dbReference type="Proteomes" id="UP000054783"/>
    </source>
</evidence>
<organism evidence="1 2">
    <name type="scientific">Trichinella patagoniensis</name>
    <dbReference type="NCBI Taxonomy" id="990121"/>
    <lineage>
        <taxon>Eukaryota</taxon>
        <taxon>Metazoa</taxon>
        <taxon>Ecdysozoa</taxon>
        <taxon>Nematoda</taxon>
        <taxon>Enoplea</taxon>
        <taxon>Dorylaimia</taxon>
        <taxon>Trichinellida</taxon>
        <taxon>Trichinellidae</taxon>
        <taxon>Trichinella</taxon>
    </lineage>
</organism>
<dbReference type="AlphaFoldDB" id="A0A0V0Z4A0"/>